<evidence type="ECO:0000259" key="5">
    <source>
        <dbReference type="PROSITE" id="PS50931"/>
    </source>
</evidence>
<dbReference type="Proteomes" id="UP000824073">
    <property type="component" value="Unassembled WGS sequence"/>
</dbReference>
<protein>
    <submittedName>
        <fullName evidence="6">LysR family transcriptional regulator</fullName>
    </submittedName>
</protein>
<dbReference type="Gene3D" id="3.40.190.10">
    <property type="entry name" value="Periplasmic binding protein-like II"/>
    <property type="match status" value="2"/>
</dbReference>
<dbReference type="InterPro" id="IPR005119">
    <property type="entry name" value="LysR_subst-bd"/>
</dbReference>
<evidence type="ECO:0000256" key="1">
    <source>
        <dbReference type="ARBA" id="ARBA00009437"/>
    </source>
</evidence>
<keyword evidence="4" id="KW-0804">Transcription</keyword>
<dbReference type="PANTHER" id="PTHR30126:SF91">
    <property type="entry name" value="LYSR FAMILY TRANSCRIPTIONAL REGULATOR"/>
    <property type="match status" value="1"/>
</dbReference>
<dbReference type="InterPro" id="IPR036390">
    <property type="entry name" value="WH_DNA-bd_sf"/>
</dbReference>
<evidence type="ECO:0000313" key="6">
    <source>
        <dbReference type="EMBL" id="HIU43709.1"/>
    </source>
</evidence>
<name>A0A9D1IX65_9CLOT</name>
<dbReference type="PRINTS" id="PR00039">
    <property type="entry name" value="HTHLYSR"/>
</dbReference>
<evidence type="ECO:0000256" key="3">
    <source>
        <dbReference type="ARBA" id="ARBA00023125"/>
    </source>
</evidence>
<dbReference type="PANTHER" id="PTHR30126">
    <property type="entry name" value="HTH-TYPE TRANSCRIPTIONAL REGULATOR"/>
    <property type="match status" value="1"/>
</dbReference>
<organism evidence="6 7">
    <name type="scientific">Candidatus Ventrousia excrementavium</name>
    <dbReference type="NCBI Taxonomy" id="2840961"/>
    <lineage>
        <taxon>Bacteria</taxon>
        <taxon>Bacillati</taxon>
        <taxon>Bacillota</taxon>
        <taxon>Clostridia</taxon>
        <taxon>Eubacteriales</taxon>
        <taxon>Clostridiaceae</taxon>
        <taxon>Clostridiaceae incertae sedis</taxon>
        <taxon>Candidatus Ventrousia</taxon>
    </lineage>
</organism>
<dbReference type="Pfam" id="PF00126">
    <property type="entry name" value="HTH_1"/>
    <property type="match status" value="1"/>
</dbReference>
<proteinExistence type="inferred from homology"/>
<gene>
    <name evidence="6" type="ORF">IAB67_05360</name>
</gene>
<dbReference type="Gene3D" id="1.10.10.10">
    <property type="entry name" value="Winged helix-like DNA-binding domain superfamily/Winged helix DNA-binding domain"/>
    <property type="match status" value="1"/>
</dbReference>
<dbReference type="GO" id="GO:0003700">
    <property type="term" value="F:DNA-binding transcription factor activity"/>
    <property type="evidence" value="ECO:0007669"/>
    <property type="project" value="InterPro"/>
</dbReference>
<feature type="domain" description="HTH lysR-type" evidence="5">
    <location>
        <begin position="1"/>
        <end position="58"/>
    </location>
</feature>
<dbReference type="EMBL" id="DVMR01000044">
    <property type="protein sequence ID" value="HIU43709.1"/>
    <property type="molecule type" value="Genomic_DNA"/>
</dbReference>
<dbReference type="AlphaFoldDB" id="A0A9D1IX65"/>
<evidence type="ECO:0000313" key="7">
    <source>
        <dbReference type="Proteomes" id="UP000824073"/>
    </source>
</evidence>
<keyword evidence="3" id="KW-0238">DNA-binding</keyword>
<dbReference type="GO" id="GO:0000976">
    <property type="term" value="F:transcription cis-regulatory region binding"/>
    <property type="evidence" value="ECO:0007669"/>
    <property type="project" value="TreeGrafter"/>
</dbReference>
<dbReference type="InterPro" id="IPR036388">
    <property type="entry name" value="WH-like_DNA-bd_sf"/>
</dbReference>
<dbReference type="SUPFAM" id="SSF46785">
    <property type="entry name" value="Winged helix' DNA-binding domain"/>
    <property type="match status" value="1"/>
</dbReference>
<dbReference type="SUPFAM" id="SSF53850">
    <property type="entry name" value="Periplasmic binding protein-like II"/>
    <property type="match status" value="1"/>
</dbReference>
<dbReference type="Pfam" id="PF03466">
    <property type="entry name" value="LysR_substrate"/>
    <property type="match status" value="1"/>
</dbReference>
<dbReference type="InterPro" id="IPR000847">
    <property type="entry name" value="LysR_HTH_N"/>
</dbReference>
<dbReference type="PROSITE" id="PS50931">
    <property type="entry name" value="HTH_LYSR"/>
    <property type="match status" value="1"/>
</dbReference>
<sequence>MLDFRIETFLAVCRTMNFTRAAELLHITQPAVSQHIHALEEQYGTKLFLHRGKQLQLTESGQLLLSTAATMRHDACRLREMMQQAGARRRLRFGATLTIGEYIMPGPLLHLLQQDPELRLRMLMANTRELLGLIDEGELDFAIIEGNFDPQVYDSQVYCTQRYIPVCAPAYSFSHPVRGMKDLLDVRLLVREPGSGTRNVLERALEAHGLSVQSFCRVTELGSLNLIKTLVCAGAGISFFYQPVVQAELDTGTLREIRLEGGEIRHDFTFVWRRGSVFASYYREVFALLRQESPFSPKAVDEAAKTFHNRTENG</sequence>
<reference evidence="6" key="1">
    <citation type="submission" date="2020-10" db="EMBL/GenBank/DDBJ databases">
        <authorList>
            <person name="Gilroy R."/>
        </authorList>
    </citation>
    <scope>NUCLEOTIDE SEQUENCE</scope>
    <source>
        <strain evidence="6">CHK191-8634</strain>
    </source>
</reference>
<reference evidence="6" key="2">
    <citation type="journal article" date="2021" name="PeerJ">
        <title>Extensive microbial diversity within the chicken gut microbiome revealed by metagenomics and culture.</title>
        <authorList>
            <person name="Gilroy R."/>
            <person name="Ravi A."/>
            <person name="Getino M."/>
            <person name="Pursley I."/>
            <person name="Horton D.L."/>
            <person name="Alikhan N.F."/>
            <person name="Baker D."/>
            <person name="Gharbi K."/>
            <person name="Hall N."/>
            <person name="Watson M."/>
            <person name="Adriaenssens E.M."/>
            <person name="Foster-Nyarko E."/>
            <person name="Jarju S."/>
            <person name="Secka A."/>
            <person name="Antonio M."/>
            <person name="Oren A."/>
            <person name="Chaudhuri R.R."/>
            <person name="La Ragione R."/>
            <person name="Hildebrand F."/>
            <person name="Pallen M.J."/>
        </authorList>
    </citation>
    <scope>NUCLEOTIDE SEQUENCE</scope>
    <source>
        <strain evidence="6">CHK191-8634</strain>
    </source>
</reference>
<evidence type="ECO:0000256" key="4">
    <source>
        <dbReference type="ARBA" id="ARBA00023163"/>
    </source>
</evidence>
<keyword evidence="2" id="KW-0805">Transcription regulation</keyword>
<comment type="similarity">
    <text evidence="1">Belongs to the LysR transcriptional regulatory family.</text>
</comment>
<comment type="caution">
    <text evidence="6">The sequence shown here is derived from an EMBL/GenBank/DDBJ whole genome shotgun (WGS) entry which is preliminary data.</text>
</comment>
<evidence type="ECO:0000256" key="2">
    <source>
        <dbReference type="ARBA" id="ARBA00023015"/>
    </source>
</evidence>
<accession>A0A9D1IX65</accession>